<gene>
    <name evidence="3" type="ORF">AWC04_06550</name>
</gene>
<keyword evidence="4" id="KW-1185">Reference proteome</keyword>
<dbReference type="NCBIfam" id="NF038012">
    <property type="entry name" value="DMT_1"/>
    <property type="match status" value="1"/>
</dbReference>
<feature type="transmembrane region" description="Helical" evidence="2">
    <location>
        <begin position="163"/>
        <end position="183"/>
    </location>
</feature>
<evidence type="ECO:0000256" key="2">
    <source>
        <dbReference type="SAM" id="Phobius"/>
    </source>
</evidence>
<dbReference type="PANTHER" id="PTHR40761:SF1">
    <property type="entry name" value="CONSERVED INTEGRAL MEMBRANE ALANINE VALINE AND LEUCINE RICH PROTEIN-RELATED"/>
    <property type="match status" value="1"/>
</dbReference>
<evidence type="ECO:0000313" key="3">
    <source>
        <dbReference type="EMBL" id="ORV05514.1"/>
    </source>
</evidence>
<feature type="region of interest" description="Disordered" evidence="1">
    <location>
        <begin position="289"/>
        <end position="312"/>
    </location>
</feature>
<feature type="transmembrane region" description="Helical" evidence="2">
    <location>
        <begin position="258"/>
        <end position="278"/>
    </location>
</feature>
<reference evidence="3 4" key="1">
    <citation type="submission" date="2016-01" db="EMBL/GenBank/DDBJ databases">
        <title>The new phylogeny of the genus Mycobacterium.</title>
        <authorList>
            <person name="Tarcisio F."/>
            <person name="Conor M."/>
            <person name="Antonella G."/>
            <person name="Elisabetta G."/>
            <person name="Giulia F.S."/>
            <person name="Sara T."/>
            <person name="Anna F."/>
            <person name="Clotilde B."/>
            <person name="Roberto B."/>
            <person name="Veronica D.S."/>
            <person name="Fabio R."/>
            <person name="Monica P."/>
            <person name="Olivier J."/>
            <person name="Enrico T."/>
            <person name="Nicola S."/>
        </authorList>
    </citation>
    <scope>NUCLEOTIDE SEQUENCE [LARGE SCALE GENOMIC DNA]</scope>
    <source>
        <strain evidence="3 4">DSM 44179</strain>
    </source>
</reference>
<sequence>MSTSSIVAAALALCAALFIGIGNVLHQRAAHAVTTERVGNFRLFLALLRNWPWWRGSLVAAVGFSCQAAALGFGSVLLVQSLMVTSLLFALFLSAHWTHRRLGRSEWTWAILLAGSVSVIVTVGKPSPGASRASLDTWLTVAAVMVPILVACLIGARLRRGAVAAVLLGLVAGSLWGVFAVLTKGVVELLGDGPRAVLTAPELYAWAVVALGGTAWQQASFRAGALTASLPTMTIAEPMVGSILGVVVLGEVLHPGRFGYGVLGLTVVVMVIATAALARVEAAAVESEPILPADDDPRPAAPEAATRAGADG</sequence>
<dbReference type="Proteomes" id="UP000193484">
    <property type="component" value="Unassembled WGS sequence"/>
</dbReference>
<accession>A0A1X1RGM8</accession>
<organism evidence="3 4">
    <name type="scientific">Mycolicibacterium fallax</name>
    <name type="common">Mycobacterium fallax</name>
    <dbReference type="NCBI Taxonomy" id="1793"/>
    <lineage>
        <taxon>Bacteria</taxon>
        <taxon>Bacillati</taxon>
        <taxon>Actinomycetota</taxon>
        <taxon>Actinomycetes</taxon>
        <taxon>Mycobacteriales</taxon>
        <taxon>Mycobacteriaceae</taxon>
        <taxon>Mycolicibacterium</taxon>
    </lineage>
</organism>
<dbReference type="RefSeq" id="WP_085094340.1">
    <property type="nucleotide sequence ID" value="NZ_AP022603.1"/>
</dbReference>
<feature type="transmembrane region" description="Helical" evidence="2">
    <location>
        <begin position="137"/>
        <end position="156"/>
    </location>
</feature>
<dbReference type="STRING" id="1793.AWC04_06550"/>
<keyword evidence="2" id="KW-1133">Transmembrane helix</keyword>
<feature type="compositionally biased region" description="Low complexity" evidence="1">
    <location>
        <begin position="301"/>
        <end position="312"/>
    </location>
</feature>
<name>A0A1X1RGM8_MYCFA</name>
<evidence type="ECO:0000313" key="4">
    <source>
        <dbReference type="Proteomes" id="UP000193484"/>
    </source>
</evidence>
<keyword evidence="2" id="KW-0472">Membrane</keyword>
<feature type="transmembrane region" description="Helical" evidence="2">
    <location>
        <begin position="203"/>
        <end position="221"/>
    </location>
</feature>
<dbReference type="AlphaFoldDB" id="A0A1X1RGM8"/>
<dbReference type="PANTHER" id="PTHR40761">
    <property type="entry name" value="CONSERVED INTEGRAL MEMBRANE ALANINE VALINE AND LEUCINE RICH PROTEIN-RELATED"/>
    <property type="match status" value="1"/>
</dbReference>
<feature type="transmembrane region" description="Helical" evidence="2">
    <location>
        <begin position="107"/>
        <end position="125"/>
    </location>
</feature>
<proteinExistence type="predicted"/>
<dbReference type="EMBL" id="LQOJ01000024">
    <property type="protein sequence ID" value="ORV05514.1"/>
    <property type="molecule type" value="Genomic_DNA"/>
</dbReference>
<keyword evidence="2" id="KW-0812">Transmembrane</keyword>
<feature type="transmembrane region" description="Helical" evidence="2">
    <location>
        <begin position="233"/>
        <end position="252"/>
    </location>
</feature>
<comment type="caution">
    <text evidence="3">The sequence shown here is derived from an EMBL/GenBank/DDBJ whole genome shotgun (WGS) entry which is preliminary data.</text>
</comment>
<protein>
    <submittedName>
        <fullName evidence="3">Uncharacterized protein</fullName>
    </submittedName>
</protein>
<feature type="transmembrane region" description="Helical" evidence="2">
    <location>
        <begin position="68"/>
        <end position="95"/>
    </location>
</feature>
<evidence type="ECO:0000256" key="1">
    <source>
        <dbReference type="SAM" id="MobiDB-lite"/>
    </source>
</evidence>